<protein>
    <recommendedName>
        <fullName evidence="3">HTH merR-type domain-containing protein</fullName>
    </recommendedName>
</protein>
<reference evidence="2" key="1">
    <citation type="journal article" date="2019" name="Int. J. Syst. Evol. Microbiol.">
        <title>The Global Catalogue of Microorganisms (GCM) 10K type strain sequencing project: providing services to taxonomists for standard genome sequencing and annotation.</title>
        <authorList>
            <consortium name="The Broad Institute Genomics Platform"/>
            <consortium name="The Broad Institute Genome Sequencing Center for Infectious Disease"/>
            <person name="Wu L."/>
            <person name="Ma J."/>
        </authorList>
    </citation>
    <scope>NUCLEOTIDE SEQUENCE [LARGE SCALE GENOMIC DNA]</scope>
    <source>
        <strain evidence="2">KACC 11904</strain>
    </source>
</reference>
<organism evidence="1 2">
    <name type="scientific">Paenibacillus aestuarii</name>
    <dbReference type="NCBI Taxonomy" id="516965"/>
    <lineage>
        <taxon>Bacteria</taxon>
        <taxon>Bacillati</taxon>
        <taxon>Bacillota</taxon>
        <taxon>Bacilli</taxon>
        <taxon>Bacillales</taxon>
        <taxon>Paenibacillaceae</taxon>
        <taxon>Paenibacillus</taxon>
    </lineage>
</organism>
<keyword evidence="2" id="KW-1185">Reference proteome</keyword>
<dbReference type="EMBL" id="JBHSMJ010000009">
    <property type="protein sequence ID" value="MFC5448183.1"/>
    <property type="molecule type" value="Genomic_DNA"/>
</dbReference>
<evidence type="ECO:0000313" key="1">
    <source>
        <dbReference type="EMBL" id="MFC5448183.1"/>
    </source>
</evidence>
<sequence>MLEIVSNPNQLDELSRMLGLEPSALLRLCRYIESRGHTFKKSLDGRFDFSDRDIAVILSNIY</sequence>
<evidence type="ECO:0008006" key="3">
    <source>
        <dbReference type="Google" id="ProtNLM"/>
    </source>
</evidence>
<dbReference type="Proteomes" id="UP001596044">
    <property type="component" value="Unassembled WGS sequence"/>
</dbReference>
<gene>
    <name evidence="1" type="ORF">ACFPOG_07915</name>
</gene>
<dbReference type="RefSeq" id="WP_270880942.1">
    <property type="nucleotide sequence ID" value="NZ_JAQFVF010000043.1"/>
</dbReference>
<comment type="caution">
    <text evidence="1">The sequence shown here is derived from an EMBL/GenBank/DDBJ whole genome shotgun (WGS) entry which is preliminary data.</text>
</comment>
<name>A0ABW0K4G4_9BACL</name>
<evidence type="ECO:0000313" key="2">
    <source>
        <dbReference type="Proteomes" id="UP001596044"/>
    </source>
</evidence>
<proteinExistence type="predicted"/>
<accession>A0ABW0K4G4</accession>